<dbReference type="EMBL" id="JPLA01000043">
    <property type="protein sequence ID" value="KLD62558.1"/>
    <property type="molecule type" value="Genomic_DNA"/>
</dbReference>
<keyword evidence="1" id="KW-1133">Transmembrane helix</keyword>
<dbReference type="Proteomes" id="UP000035481">
    <property type="component" value="Unassembled WGS sequence"/>
</dbReference>
<keyword evidence="1" id="KW-0812">Transmembrane</keyword>
<feature type="domain" description="Fatty acid desaturase" evidence="2">
    <location>
        <begin position="85"/>
        <end position="356"/>
    </location>
</feature>
<dbReference type="CDD" id="cd03506">
    <property type="entry name" value="Delta6-FADS-like"/>
    <property type="match status" value="1"/>
</dbReference>
<dbReference type="InterPro" id="IPR005804">
    <property type="entry name" value="FA_desaturase_dom"/>
</dbReference>
<sequence>MPCMSPVSSDRTAEAVRTPHAAASTDRLKFNGDNTFQRELRRRVEAHFKQTGQKQRDGAHIYLKTALILASFVASYVLLVFVAATWWQGVLFSIALGVATAQIGFNIMHDAGHQAFSEHRRVNKWMAMTLDLVGGSSYVWHWKHAHFHHTNTNIDGYDSDINLGALARFAPQQKHYWHHRWQHIYLWVLYGLTVVSWHLHDDFRDVIMGTIGKRRFPRPKGKDLAVFVIGKLVFFTLALGLPLIFHSVSAVLLCYGLVAVVAGLQLALVFQLAHAVEEAAFPEPSEPGHMNTPWAIHQLQTTANFSRDNRLVTWLVGGLNFQVEHHLFPRICHVHYPAIAKVVEATCREYGVPYHANASFGAGLASHYRWLKRMGQPDALAAPVVLEPLPQN</sequence>
<feature type="transmembrane region" description="Helical" evidence="1">
    <location>
        <begin position="184"/>
        <end position="203"/>
    </location>
</feature>
<dbReference type="PIRSF" id="PIRSF015921">
    <property type="entry name" value="FA_sphinglp_des"/>
    <property type="match status" value="1"/>
</dbReference>
<feature type="transmembrane region" description="Helical" evidence="1">
    <location>
        <begin position="85"/>
        <end position="105"/>
    </location>
</feature>
<dbReference type="InterPro" id="IPR012171">
    <property type="entry name" value="Fatty_acid_desaturase"/>
</dbReference>
<feature type="transmembrane region" description="Helical" evidence="1">
    <location>
        <begin position="61"/>
        <end position="79"/>
    </location>
</feature>
<dbReference type="GO" id="GO:0008610">
    <property type="term" value="P:lipid biosynthetic process"/>
    <property type="evidence" value="ECO:0007669"/>
    <property type="project" value="UniProtKB-ARBA"/>
</dbReference>
<dbReference type="GO" id="GO:0016717">
    <property type="term" value="F:oxidoreductase activity, acting on paired donors, with oxidation of a pair of donors resulting in the reduction of molecular oxygen to two molecules of water"/>
    <property type="evidence" value="ECO:0007669"/>
    <property type="project" value="TreeGrafter"/>
</dbReference>
<name>A0A0G9GZ02_9GAMM</name>
<keyword evidence="1" id="KW-0472">Membrane</keyword>
<dbReference type="PANTHER" id="PTHR19353">
    <property type="entry name" value="FATTY ACID DESATURASE 2"/>
    <property type="match status" value="1"/>
</dbReference>
<feature type="transmembrane region" description="Helical" evidence="1">
    <location>
        <begin position="250"/>
        <end position="270"/>
    </location>
</feature>
<evidence type="ECO:0000313" key="3">
    <source>
        <dbReference type="EMBL" id="KLD62558.1"/>
    </source>
</evidence>
<gene>
    <name evidence="3" type="ORF">Y882_15090</name>
</gene>
<accession>A0A0G9GZ02</accession>
<reference evidence="3 4" key="1">
    <citation type="journal article" date="2015" name="Antonie Van Leeuwenhoek">
        <title>A phylogenomic and molecular marker based taxonomic framework for the order Xanthomonadales: proposal to transfer the families Algiphilaceae and Solimonadaceae to the order Nevskiales ord. nov. and to create a new family within the order Xanthomonadales, the family Rhodanobacteraceae fam. nov., containing the genus Rhodanobacter and its closest relatives.</title>
        <authorList>
            <person name="Naushad S."/>
            <person name="Adeolu M."/>
            <person name="Wong S."/>
            <person name="Sohail M."/>
            <person name="Schellhorn H.E."/>
            <person name="Gupta R.S."/>
        </authorList>
    </citation>
    <scope>NUCLEOTIDE SEQUENCE [LARGE SCALE GENOMIC DNA]</scope>
    <source>
        <strain evidence="3 4">DSM 16301</strain>
    </source>
</reference>
<dbReference type="Pfam" id="PF00487">
    <property type="entry name" value="FA_desaturase"/>
    <property type="match status" value="1"/>
</dbReference>
<dbReference type="PANTHER" id="PTHR19353:SF19">
    <property type="entry name" value="DELTA(5) FATTY ACID DESATURASE C-RELATED"/>
    <property type="match status" value="1"/>
</dbReference>
<protein>
    <submittedName>
        <fullName evidence="3">Linoleoyl-CoA desaturase</fullName>
    </submittedName>
</protein>
<dbReference type="PATRIC" id="fig|1440762.4.peg.2741"/>
<dbReference type="AlphaFoldDB" id="A0A0G9GZ02"/>
<dbReference type="GO" id="GO:0016020">
    <property type="term" value="C:membrane"/>
    <property type="evidence" value="ECO:0007669"/>
    <property type="project" value="TreeGrafter"/>
</dbReference>
<organism evidence="3 4">
    <name type="scientific">Dyella japonica DSM 16301</name>
    <dbReference type="NCBI Taxonomy" id="1440762"/>
    <lineage>
        <taxon>Bacteria</taxon>
        <taxon>Pseudomonadati</taxon>
        <taxon>Pseudomonadota</taxon>
        <taxon>Gammaproteobacteria</taxon>
        <taxon>Lysobacterales</taxon>
        <taxon>Rhodanobacteraceae</taxon>
        <taxon>Dyella</taxon>
    </lineage>
</organism>
<comment type="caution">
    <text evidence="3">The sequence shown here is derived from an EMBL/GenBank/DDBJ whole genome shotgun (WGS) entry which is preliminary data.</text>
</comment>
<evidence type="ECO:0000259" key="2">
    <source>
        <dbReference type="Pfam" id="PF00487"/>
    </source>
</evidence>
<evidence type="ECO:0000313" key="4">
    <source>
        <dbReference type="Proteomes" id="UP000035481"/>
    </source>
</evidence>
<feature type="transmembrane region" description="Helical" evidence="1">
    <location>
        <begin position="224"/>
        <end position="244"/>
    </location>
</feature>
<dbReference type="STRING" id="1440762.Y882_15090"/>
<proteinExistence type="predicted"/>
<evidence type="ECO:0000256" key="1">
    <source>
        <dbReference type="SAM" id="Phobius"/>
    </source>
</evidence>